<feature type="region of interest" description="Disordered" evidence="1">
    <location>
        <begin position="1"/>
        <end position="26"/>
    </location>
</feature>
<sequence>MLLPSVLGASDCDSQPTASEPLFPPALPGGLLPMDVPDIEAPATRRSRKSKSKAKAKEPKCEICEGPIVIEEGRWDVCVNCAYALLNKPEELNPLFRTGGQTVFKHLYPEANGFRMDHIDNGSGVFQVLHATYLHYLSQERDLQTKVGLTHKEFKTIIRTRASRRAYIKFGMKPPIRSGEESKEEEVNEVFDDYSDSFEDVWDSCDDGFDPWDDDAEAELSDSPAIGEAGPSSRPGSSSRRRK</sequence>
<feature type="region of interest" description="Disordered" evidence="1">
    <location>
        <begin position="198"/>
        <end position="243"/>
    </location>
</feature>
<dbReference type="Proteomes" id="UP001175211">
    <property type="component" value="Unassembled WGS sequence"/>
</dbReference>
<dbReference type="EMBL" id="JAUEPS010000090">
    <property type="protein sequence ID" value="KAK0439057.1"/>
    <property type="molecule type" value="Genomic_DNA"/>
</dbReference>
<name>A0AA39JA91_ARMTA</name>
<evidence type="ECO:0000313" key="2">
    <source>
        <dbReference type="EMBL" id="KAK0439057.1"/>
    </source>
</evidence>
<feature type="compositionally biased region" description="Low complexity" evidence="1">
    <location>
        <begin position="230"/>
        <end position="243"/>
    </location>
</feature>
<feature type="compositionally biased region" description="Acidic residues" evidence="1">
    <location>
        <begin position="198"/>
        <end position="220"/>
    </location>
</feature>
<evidence type="ECO:0000256" key="1">
    <source>
        <dbReference type="SAM" id="MobiDB-lite"/>
    </source>
</evidence>
<proteinExistence type="predicted"/>
<evidence type="ECO:0000313" key="3">
    <source>
        <dbReference type="Proteomes" id="UP001175211"/>
    </source>
</evidence>
<dbReference type="AlphaFoldDB" id="A0AA39JA91"/>
<dbReference type="GeneID" id="85358315"/>
<organism evidence="2 3">
    <name type="scientific">Armillaria tabescens</name>
    <name type="common">Ringless honey mushroom</name>
    <name type="synonym">Agaricus tabescens</name>
    <dbReference type="NCBI Taxonomy" id="1929756"/>
    <lineage>
        <taxon>Eukaryota</taxon>
        <taxon>Fungi</taxon>
        <taxon>Dikarya</taxon>
        <taxon>Basidiomycota</taxon>
        <taxon>Agaricomycotina</taxon>
        <taxon>Agaricomycetes</taxon>
        <taxon>Agaricomycetidae</taxon>
        <taxon>Agaricales</taxon>
        <taxon>Marasmiineae</taxon>
        <taxon>Physalacriaceae</taxon>
        <taxon>Desarmillaria</taxon>
    </lineage>
</organism>
<keyword evidence="3" id="KW-1185">Reference proteome</keyword>
<gene>
    <name evidence="2" type="ORF">EV420DRAFT_1584627</name>
</gene>
<comment type="caution">
    <text evidence="2">The sequence shown here is derived from an EMBL/GenBank/DDBJ whole genome shotgun (WGS) entry which is preliminary data.</text>
</comment>
<dbReference type="RefSeq" id="XP_060323127.1">
    <property type="nucleotide sequence ID" value="XM_060474767.1"/>
</dbReference>
<reference evidence="2" key="1">
    <citation type="submission" date="2023-06" db="EMBL/GenBank/DDBJ databases">
        <authorList>
            <consortium name="Lawrence Berkeley National Laboratory"/>
            <person name="Ahrendt S."/>
            <person name="Sahu N."/>
            <person name="Indic B."/>
            <person name="Wong-Bajracharya J."/>
            <person name="Merenyi Z."/>
            <person name="Ke H.-M."/>
            <person name="Monk M."/>
            <person name="Kocsube S."/>
            <person name="Drula E."/>
            <person name="Lipzen A."/>
            <person name="Balint B."/>
            <person name="Henrissat B."/>
            <person name="Andreopoulos B."/>
            <person name="Martin F.M."/>
            <person name="Harder C.B."/>
            <person name="Rigling D."/>
            <person name="Ford K.L."/>
            <person name="Foster G.D."/>
            <person name="Pangilinan J."/>
            <person name="Papanicolaou A."/>
            <person name="Barry K."/>
            <person name="LaButti K."/>
            <person name="Viragh M."/>
            <person name="Koriabine M."/>
            <person name="Yan M."/>
            <person name="Riley R."/>
            <person name="Champramary S."/>
            <person name="Plett K.L."/>
            <person name="Tsai I.J."/>
            <person name="Slot J."/>
            <person name="Sipos G."/>
            <person name="Plett J."/>
            <person name="Nagy L.G."/>
            <person name="Grigoriev I.V."/>
        </authorList>
    </citation>
    <scope>NUCLEOTIDE SEQUENCE</scope>
    <source>
        <strain evidence="2">CCBAS 213</strain>
    </source>
</reference>
<accession>A0AA39JA91</accession>
<protein>
    <submittedName>
        <fullName evidence="2">Uncharacterized protein</fullName>
    </submittedName>
</protein>